<dbReference type="EMBL" id="MK072527">
    <property type="protein sequence ID" value="AYV87049.1"/>
    <property type="molecule type" value="Genomic_DNA"/>
</dbReference>
<evidence type="ECO:0000259" key="7">
    <source>
        <dbReference type="Pfam" id="PF07282"/>
    </source>
</evidence>
<protein>
    <submittedName>
        <fullName evidence="8">Uncharacterized protein</fullName>
    </submittedName>
</protein>
<evidence type="ECO:0000313" key="8">
    <source>
        <dbReference type="EMBL" id="AYV87049.1"/>
    </source>
</evidence>
<name>A0A3G5AM06_9VIRU</name>
<dbReference type="InterPro" id="IPR027705">
    <property type="entry name" value="Flotillin_fam"/>
</dbReference>
<proteinExistence type="inferred from homology"/>
<evidence type="ECO:0000256" key="4">
    <source>
        <dbReference type="ARBA" id="ARBA00023125"/>
    </source>
</evidence>
<dbReference type="Pfam" id="PF07282">
    <property type="entry name" value="Cas12f1-like_TNB"/>
    <property type="match status" value="1"/>
</dbReference>
<sequence length="479" mass="55210">MFKVLISKGGDYYPPYNNENENKNPSFHNYKHLMTREIMIGSAAATLAALAASRFRVCQPHQYMVRTGVFIKEMMVSKKGFHLPFQKCSFVNMSPASFSFELHHMSKDKVPFNLPISLTVSPFDYRVKPELFLNYARTMSALTDSSIENTIKSIANGEMRVLSASRTIEEMFSGREEFKRYITDIVQSDFNNFGLEIKNANIEEMKDLPNNFDFKKINRIVGIDPGYTTLFSASTSNDRLKKDCISLSTKQYRHESKMHEQRYYYQNFLKHNPELTTIILATPSFKTADPEEILKGIDFLVEHADMLFQAFRKSALPKFKFKVKTFSAKTLTQHCKKVVGPTPKTCVVGVGDWSQKRNGFLKGGVGASPNKKFLKELKQRQGVTVVLIDEYNTSQFCFKCKSKLEPVYLKCKLKRQEEKQEPEAITRKVHHVLHCSNNECGMYWNRDINSSHHHQHLMFNLATKKGRPSYLMRIQTNKG</sequence>
<keyword evidence="4" id="KW-0238">DNA-binding</keyword>
<organism evidence="8">
    <name type="scientific">Sylvanvirus sp</name>
    <dbReference type="NCBI Taxonomy" id="2487774"/>
    <lineage>
        <taxon>Viruses</taxon>
    </lineage>
</organism>
<dbReference type="PANTHER" id="PTHR13806">
    <property type="entry name" value="FLOTILLIN-RELATED"/>
    <property type="match status" value="1"/>
</dbReference>
<evidence type="ECO:0000256" key="2">
    <source>
        <dbReference type="ARBA" id="ARBA00007161"/>
    </source>
</evidence>
<keyword evidence="3" id="KW-1003">Cell membrane</keyword>
<dbReference type="PANTHER" id="PTHR13806:SF31">
    <property type="entry name" value="FLOTILLIN-LIKE PROTEIN 1-RELATED"/>
    <property type="match status" value="1"/>
</dbReference>
<reference evidence="8" key="1">
    <citation type="submission" date="2018-10" db="EMBL/GenBank/DDBJ databases">
        <title>Hidden diversity of soil giant viruses.</title>
        <authorList>
            <person name="Schulz F."/>
            <person name="Alteio L."/>
            <person name="Goudeau D."/>
            <person name="Ryan E.M."/>
            <person name="Malmstrom R.R."/>
            <person name="Blanchard J."/>
            <person name="Woyke T."/>
        </authorList>
    </citation>
    <scope>NUCLEOTIDE SEQUENCE</scope>
    <source>
        <strain evidence="8">SYV1</strain>
    </source>
</reference>
<comment type="subcellular location">
    <subcellularLocation>
        <location evidence="1">Cell membrane</location>
    </subcellularLocation>
</comment>
<dbReference type="CDD" id="cd03399">
    <property type="entry name" value="SPFH_flotillin"/>
    <property type="match status" value="1"/>
</dbReference>
<evidence type="ECO:0000256" key="5">
    <source>
        <dbReference type="ARBA" id="ARBA00023136"/>
    </source>
</evidence>
<feature type="domain" description="Cas12f1-like TNB" evidence="7">
    <location>
        <begin position="373"/>
        <end position="451"/>
    </location>
</feature>
<evidence type="ECO:0000256" key="1">
    <source>
        <dbReference type="ARBA" id="ARBA00004236"/>
    </source>
</evidence>
<dbReference type="SUPFAM" id="SSF117892">
    <property type="entry name" value="Band 7/SPFH domain"/>
    <property type="match status" value="1"/>
</dbReference>
<dbReference type="GO" id="GO:0003677">
    <property type="term" value="F:DNA binding"/>
    <property type="evidence" value="ECO:0007669"/>
    <property type="project" value="UniProtKB-KW"/>
</dbReference>
<gene>
    <name evidence="8" type="ORF">Sylvanvirus21_1</name>
</gene>
<dbReference type="GO" id="GO:0005886">
    <property type="term" value="C:plasma membrane"/>
    <property type="evidence" value="ECO:0007669"/>
    <property type="project" value="UniProtKB-SubCell"/>
</dbReference>
<dbReference type="Pfam" id="PF01145">
    <property type="entry name" value="Band_7"/>
    <property type="match status" value="1"/>
</dbReference>
<keyword evidence="5" id="KW-0472">Membrane</keyword>
<evidence type="ECO:0000256" key="3">
    <source>
        <dbReference type="ARBA" id="ARBA00022475"/>
    </source>
</evidence>
<accession>A0A3G5AM06</accession>
<dbReference type="InterPro" id="IPR010095">
    <property type="entry name" value="Cas12f1-like_TNB"/>
</dbReference>
<feature type="domain" description="Band 7" evidence="6">
    <location>
        <begin position="59"/>
        <end position="206"/>
    </location>
</feature>
<dbReference type="InterPro" id="IPR036013">
    <property type="entry name" value="Band_7/SPFH_dom_sf"/>
</dbReference>
<evidence type="ECO:0000259" key="6">
    <source>
        <dbReference type="Pfam" id="PF01145"/>
    </source>
</evidence>
<dbReference type="Gene3D" id="3.30.479.30">
    <property type="entry name" value="Band 7 domain"/>
    <property type="match status" value="1"/>
</dbReference>
<dbReference type="InterPro" id="IPR001107">
    <property type="entry name" value="Band_7"/>
</dbReference>
<comment type="similarity">
    <text evidence="2">Belongs to the band 7/mec-2 family. Flotillin subfamily.</text>
</comment>